<dbReference type="GO" id="GO:0005634">
    <property type="term" value="C:nucleus"/>
    <property type="evidence" value="ECO:0007669"/>
    <property type="project" value="UniProtKB-SubCell"/>
</dbReference>
<keyword evidence="3" id="KW-0238">DNA-binding</keyword>
<dbReference type="SUPFAM" id="SSF55455">
    <property type="entry name" value="SRF-like"/>
    <property type="match status" value="1"/>
</dbReference>
<sequence>MGRGKIAIKRIENQMTRQVTFSKCQAGLLKKTHELSVLCDAQIGLIIFSSTGKMCQYCSQPYREEPAWHLLMRYCACFTEQSKRVRTTYYNSHHHSTDWSFYTHNLALMRLLITLNNRSHRQTYLLTNITHDKVPPSSAFVCKGKPPNLAKKLASQYQKEADKCNSGMETCEEVREKDEEALSAQMKLTAMWEIRARQKGWREKVAKSNAQTQDKGYDGTSSDIWSCGVILFVLIAGYLPFDEPSLIGLYKKIWEASFSCPSWFSSGARNLIKRILDPNPLTMNGSRKGTSHQNLSKMKM</sequence>
<dbReference type="EMBL" id="KZ665127">
    <property type="protein sequence ID" value="PPS01325.1"/>
    <property type="molecule type" value="Genomic_DNA"/>
</dbReference>
<dbReference type="InterPro" id="IPR033896">
    <property type="entry name" value="MEF2-like_N"/>
</dbReference>
<evidence type="ECO:0000313" key="9">
    <source>
        <dbReference type="Proteomes" id="UP000239757"/>
    </source>
</evidence>
<dbReference type="SUPFAM" id="SSF56112">
    <property type="entry name" value="Protein kinase-like (PK-like)"/>
    <property type="match status" value="1"/>
</dbReference>
<dbReference type="AlphaFoldDB" id="A0A2P5XDA9"/>
<dbReference type="PRINTS" id="PR00404">
    <property type="entry name" value="MADSDOMAIN"/>
</dbReference>
<evidence type="ECO:0000313" key="8">
    <source>
        <dbReference type="EMBL" id="PPS01325.1"/>
    </source>
</evidence>
<keyword evidence="5" id="KW-0539">Nucleus</keyword>
<evidence type="ECO:0008006" key="10">
    <source>
        <dbReference type="Google" id="ProtNLM"/>
    </source>
</evidence>
<evidence type="ECO:0000259" key="6">
    <source>
        <dbReference type="PROSITE" id="PS50011"/>
    </source>
</evidence>
<dbReference type="GO" id="GO:0045944">
    <property type="term" value="P:positive regulation of transcription by RNA polymerase II"/>
    <property type="evidence" value="ECO:0007669"/>
    <property type="project" value="InterPro"/>
</dbReference>
<dbReference type="PROSITE" id="PS50011">
    <property type="entry name" value="PROTEIN_KINASE_DOM"/>
    <property type="match status" value="1"/>
</dbReference>
<protein>
    <recommendedName>
        <fullName evidence="10">MADS-box domain-containing protein</fullName>
    </recommendedName>
</protein>
<dbReference type="InterPro" id="IPR011009">
    <property type="entry name" value="Kinase-like_dom_sf"/>
</dbReference>
<name>A0A2P5XDA9_GOSBA</name>
<proteinExistence type="predicted"/>
<comment type="subcellular location">
    <subcellularLocation>
        <location evidence="1">Nucleus</location>
    </subcellularLocation>
</comment>
<keyword evidence="4" id="KW-0804">Transcription</keyword>
<dbReference type="PANTHER" id="PTHR32254:SF14">
    <property type="entry name" value="EXPRESSED PROTEIN"/>
    <property type="match status" value="1"/>
</dbReference>
<dbReference type="Pfam" id="PF00319">
    <property type="entry name" value="SRF-TF"/>
    <property type="match status" value="1"/>
</dbReference>
<accession>A0A2P5XDA9</accession>
<evidence type="ECO:0000256" key="4">
    <source>
        <dbReference type="ARBA" id="ARBA00023163"/>
    </source>
</evidence>
<evidence type="ECO:0000256" key="5">
    <source>
        <dbReference type="ARBA" id="ARBA00023242"/>
    </source>
</evidence>
<evidence type="ECO:0000259" key="7">
    <source>
        <dbReference type="PROSITE" id="PS50066"/>
    </source>
</evidence>
<evidence type="ECO:0000256" key="2">
    <source>
        <dbReference type="ARBA" id="ARBA00023015"/>
    </source>
</evidence>
<dbReference type="InterPro" id="IPR002100">
    <property type="entry name" value="TF_MADSbox"/>
</dbReference>
<dbReference type="Gene3D" id="1.10.510.10">
    <property type="entry name" value="Transferase(Phosphotransferase) domain 1"/>
    <property type="match status" value="1"/>
</dbReference>
<keyword evidence="2" id="KW-0805">Transcription regulation</keyword>
<dbReference type="GO" id="GO:0046983">
    <property type="term" value="F:protein dimerization activity"/>
    <property type="evidence" value="ECO:0007669"/>
    <property type="project" value="InterPro"/>
</dbReference>
<dbReference type="GO" id="GO:0004672">
    <property type="term" value="F:protein kinase activity"/>
    <property type="evidence" value="ECO:0007669"/>
    <property type="project" value="InterPro"/>
</dbReference>
<dbReference type="PANTHER" id="PTHR32254">
    <property type="entry name" value="EXPRESSED PROTEIN"/>
    <property type="match status" value="1"/>
</dbReference>
<dbReference type="CDD" id="cd00265">
    <property type="entry name" value="MADS_MEF2_like"/>
    <property type="match status" value="1"/>
</dbReference>
<dbReference type="GO" id="GO:0005524">
    <property type="term" value="F:ATP binding"/>
    <property type="evidence" value="ECO:0007669"/>
    <property type="project" value="InterPro"/>
</dbReference>
<evidence type="ECO:0000256" key="3">
    <source>
        <dbReference type="ARBA" id="ARBA00023125"/>
    </source>
</evidence>
<reference evidence="8 9" key="1">
    <citation type="submission" date="2015-01" db="EMBL/GenBank/DDBJ databases">
        <title>Genome of allotetraploid Gossypium barbadense reveals genomic plasticity and fiber elongation in cotton evolution.</title>
        <authorList>
            <person name="Chen X."/>
            <person name="Liu X."/>
            <person name="Zhao B."/>
            <person name="Zheng H."/>
            <person name="Hu Y."/>
            <person name="Lu G."/>
            <person name="Yang C."/>
            <person name="Chen J."/>
            <person name="Shan C."/>
            <person name="Zhang L."/>
            <person name="Zhou Y."/>
            <person name="Wang L."/>
            <person name="Guo W."/>
            <person name="Bai Y."/>
            <person name="Ruan J."/>
            <person name="Shangguan X."/>
            <person name="Mao Y."/>
            <person name="Jiang J."/>
            <person name="Zhu Y."/>
            <person name="Lei J."/>
            <person name="Kang H."/>
            <person name="Chen S."/>
            <person name="He X."/>
            <person name="Wang R."/>
            <person name="Wang Y."/>
            <person name="Chen J."/>
            <person name="Wang L."/>
            <person name="Yu S."/>
            <person name="Wang B."/>
            <person name="Wei J."/>
            <person name="Song S."/>
            <person name="Lu X."/>
            <person name="Gao Z."/>
            <person name="Gu W."/>
            <person name="Deng X."/>
            <person name="Ma D."/>
            <person name="Wang S."/>
            <person name="Liang W."/>
            <person name="Fang L."/>
            <person name="Cai C."/>
            <person name="Zhu X."/>
            <person name="Zhou B."/>
            <person name="Zhang Y."/>
            <person name="Chen Z."/>
            <person name="Xu S."/>
            <person name="Zhu R."/>
            <person name="Wang S."/>
            <person name="Zhang T."/>
            <person name="Zhao G."/>
        </authorList>
    </citation>
    <scope>NUCLEOTIDE SEQUENCE [LARGE SCALE GENOMIC DNA]</scope>
    <source>
        <strain evidence="9">cv. Xinhai21</strain>
        <tissue evidence="8">Leaf</tissue>
    </source>
</reference>
<dbReference type="OrthoDB" id="1933045at2759"/>
<dbReference type="PROSITE" id="PS50066">
    <property type="entry name" value="MADS_BOX_2"/>
    <property type="match status" value="1"/>
</dbReference>
<dbReference type="Proteomes" id="UP000239757">
    <property type="component" value="Unassembled WGS sequence"/>
</dbReference>
<feature type="domain" description="Protein kinase" evidence="6">
    <location>
        <begin position="1"/>
        <end position="295"/>
    </location>
</feature>
<gene>
    <name evidence="8" type="ORF">GOBAR_AA19333</name>
</gene>
<dbReference type="InterPro" id="IPR036879">
    <property type="entry name" value="TF_MADSbox_sf"/>
</dbReference>
<dbReference type="InterPro" id="IPR010471">
    <property type="entry name" value="DUF1068"/>
</dbReference>
<dbReference type="SMART" id="SM00432">
    <property type="entry name" value="MADS"/>
    <property type="match status" value="1"/>
</dbReference>
<dbReference type="Gene3D" id="3.40.1810.10">
    <property type="entry name" value="Transcription factor, MADS-box"/>
    <property type="match status" value="1"/>
</dbReference>
<dbReference type="GO" id="GO:0000977">
    <property type="term" value="F:RNA polymerase II transcription regulatory region sequence-specific DNA binding"/>
    <property type="evidence" value="ECO:0007669"/>
    <property type="project" value="InterPro"/>
</dbReference>
<dbReference type="Pfam" id="PF06364">
    <property type="entry name" value="DUF1068"/>
    <property type="match status" value="1"/>
</dbReference>
<dbReference type="InterPro" id="IPR000719">
    <property type="entry name" value="Prot_kinase_dom"/>
</dbReference>
<organism evidence="8 9">
    <name type="scientific">Gossypium barbadense</name>
    <name type="common">Sea Island cotton</name>
    <name type="synonym">Hibiscus barbadensis</name>
    <dbReference type="NCBI Taxonomy" id="3634"/>
    <lineage>
        <taxon>Eukaryota</taxon>
        <taxon>Viridiplantae</taxon>
        <taxon>Streptophyta</taxon>
        <taxon>Embryophyta</taxon>
        <taxon>Tracheophyta</taxon>
        <taxon>Spermatophyta</taxon>
        <taxon>Magnoliopsida</taxon>
        <taxon>eudicotyledons</taxon>
        <taxon>Gunneridae</taxon>
        <taxon>Pentapetalae</taxon>
        <taxon>rosids</taxon>
        <taxon>malvids</taxon>
        <taxon>Malvales</taxon>
        <taxon>Malvaceae</taxon>
        <taxon>Malvoideae</taxon>
        <taxon>Gossypium</taxon>
    </lineage>
</organism>
<feature type="domain" description="MADS-box" evidence="7">
    <location>
        <begin position="1"/>
        <end position="61"/>
    </location>
</feature>
<evidence type="ECO:0000256" key="1">
    <source>
        <dbReference type="ARBA" id="ARBA00004123"/>
    </source>
</evidence>